<keyword evidence="1" id="KW-1133">Transmembrane helix</keyword>
<gene>
    <name evidence="2" type="ORF">FOF52_16295</name>
</gene>
<keyword evidence="1" id="KW-0812">Transmembrane</keyword>
<evidence type="ECO:0000313" key="2">
    <source>
        <dbReference type="EMBL" id="UPT22333.1"/>
    </source>
</evidence>
<feature type="transmembrane region" description="Helical" evidence="1">
    <location>
        <begin position="18"/>
        <end position="42"/>
    </location>
</feature>
<protein>
    <submittedName>
        <fullName evidence="2">Uncharacterized protein</fullName>
    </submittedName>
</protein>
<dbReference type="Proteomes" id="UP000832041">
    <property type="component" value="Chromosome"/>
</dbReference>
<organism evidence="2 3">
    <name type="scientific">Thermobifida alba</name>
    <name type="common">Thermomonospora alba</name>
    <dbReference type="NCBI Taxonomy" id="53522"/>
    <lineage>
        <taxon>Bacteria</taxon>
        <taxon>Bacillati</taxon>
        <taxon>Actinomycetota</taxon>
        <taxon>Actinomycetes</taxon>
        <taxon>Streptosporangiales</taxon>
        <taxon>Nocardiopsidaceae</taxon>
        <taxon>Thermobifida</taxon>
    </lineage>
</organism>
<feature type="transmembrane region" description="Helical" evidence="1">
    <location>
        <begin position="48"/>
        <end position="65"/>
    </location>
</feature>
<accession>A0ABY4L3U2</accession>
<keyword evidence="1" id="KW-0472">Membrane</keyword>
<proteinExistence type="predicted"/>
<reference evidence="2 3" key="1">
    <citation type="submission" date="2020-04" db="EMBL/GenBank/DDBJ databases">
        <title>Thermobifida alba genome sequencing and assembly.</title>
        <authorList>
            <person name="Luzics S."/>
            <person name="Horvath B."/>
            <person name="Nagy I."/>
            <person name="Toth A."/>
            <person name="Nagy I."/>
            <person name="Kukolya J."/>
        </authorList>
    </citation>
    <scope>NUCLEOTIDE SEQUENCE [LARGE SCALE GENOMIC DNA]</scope>
    <source>
        <strain evidence="2 3">DSM 43795</strain>
    </source>
</reference>
<feature type="transmembrane region" description="Helical" evidence="1">
    <location>
        <begin position="72"/>
        <end position="89"/>
    </location>
</feature>
<feature type="transmembrane region" description="Helical" evidence="1">
    <location>
        <begin position="95"/>
        <end position="112"/>
    </location>
</feature>
<sequence length="122" mass="12681">MERAVHDVLPGPVRWARILVFVLAGLIFVQNAVQLLGVASAAEATSHLVAAGTSGGAQLVLGLLMRRHGWPVLAAVIVVQVLTVAATLLSAAQGVALTQLALPVAVVVLVLTRPSREYYLGT</sequence>
<name>A0ABY4L3U2_THEAE</name>
<evidence type="ECO:0000256" key="1">
    <source>
        <dbReference type="SAM" id="Phobius"/>
    </source>
</evidence>
<dbReference type="EMBL" id="CP051627">
    <property type="protein sequence ID" value="UPT22333.1"/>
    <property type="molecule type" value="Genomic_DNA"/>
</dbReference>
<keyword evidence="3" id="KW-1185">Reference proteome</keyword>
<evidence type="ECO:0000313" key="3">
    <source>
        <dbReference type="Proteomes" id="UP000832041"/>
    </source>
</evidence>